<gene>
    <name evidence="1" type="ORF">BN8_00078</name>
</gene>
<comment type="caution">
    <text evidence="1">The sequence shown here is derived from an EMBL/GenBank/DDBJ whole genome shotgun (WGS) entry which is preliminary data.</text>
</comment>
<sequence>MQQVIDGQRQAIHAFRPEIPATALDERATAMRVGFYGTTRMFDKYRALVVPEAKRLMATPVDIIRKKDEANFNQFDSTQPDSVKHTGDYKQMAAMMKTAEAMQTATQLNNLAWSYYENLTDKTDLNQALAWSARSLELQRNGSFMDTYAHLLYKLGRKNEAVKVQQEAIALEKKAGNDTTLLEQALASMK</sequence>
<organism evidence="1 2">
    <name type="scientific">Fibrisoma limi BUZ 3</name>
    <dbReference type="NCBI Taxonomy" id="1185876"/>
    <lineage>
        <taxon>Bacteria</taxon>
        <taxon>Pseudomonadati</taxon>
        <taxon>Bacteroidota</taxon>
        <taxon>Cytophagia</taxon>
        <taxon>Cytophagales</taxon>
        <taxon>Spirosomataceae</taxon>
        <taxon>Fibrisoma</taxon>
    </lineage>
</organism>
<dbReference type="AlphaFoldDB" id="I2GB90"/>
<accession>I2GB90</accession>
<evidence type="ECO:0000313" key="2">
    <source>
        <dbReference type="Proteomes" id="UP000009309"/>
    </source>
</evidence>
<protein>
    <submittedName>
        <fullName evidence="1">Thioredoxin domain protein</fullName>
    </submittedName>
</protein>
<reference evidence="1 2" key="1">
    <citation type="journal article" date="2012" name="J. Bacteriol.">
        <title>Genome Sequence of the Filamentous Bacterium Fibrisoma limi BUZ 3T.</title>
        <authorList>
            <person name="Filippini M."/>
            <person name="Qi W."/>
            <person name="Jaenicke S."/>
            <person name="Goesmann A."/>
            <person name="Smits T.H."/>
            <person name="Bagheri H.C."/>
        </authorList>
    </citation>
    <scope>NUCLEOTIDE SEQUENCE [LARGE SCALE GENOMIC DNA]</scope>
    <source>
        <strain evidence="2">BUZ 3T</strain>
    </source>
</reference>
<dbReference type="RefSeq" id="WP_009279754.1">
    <property type="nucleotide sequence ID" value="NZ_CAIT01000003.1"/>
</dbReference>
<dbReference type="Gene3D" id="1.25.40.10">
    <property type="entry name" value="Tetratricopeptide repeat domain"/>
    <property type="match status" value="1"/>
</dbReference>
<dbReference type="EMBL" id="CAIT01000003">
    <property type="protein sequence ID" value="CCH51164.1"/>
    <property type="molecule type" value="Genomic_DNA"/>
</dbReference>
<name>I2GB90_9BACT</name>
<dbReference type="eggNOG" id="COG1331">
    <property type="taxonomic scope" value="Bacteria"/>
</dbReference>
<proteinExistence type="predicted"/>
<dbReference type="STRING" id="1185876.BN8_00078"/>
<keyword evidence="2" id="KW-1185">Reference proteome</keyword>
<dbReference type="Proteomes" id="UP000009309">
    <property type="component" value="Unassembled WGS sequence"/>
</dbReference>
<dbReference type="SUPFAM" id="SSF81901">
    <property type="entry name" value="HCP-like"/>
    <property type="match status" value="1"/>
</dbReference>
<dbReference type="InterPro" id="IPR011990">
    <property type="entry name" value="TPR-like_helical_dom_sf"/>
</dbReference>
<evidence type="ECO:0000313" key="1">
    <source>
        <dbReference type="EMBL" id="CCH51164.1"/>
    </source>
</evidence>
<dbReference type="OrthoDB" id="645813at2"/>